<comment type="caution">
    <text evidence="1">The sequence shown here is derived from an EMBL/GenBank/DDBJ whole genome shotgun (WGS) entry which is preliminary data.</text>
</comment>
<proteinExistence type="predicted"/>
<keyword evidence="3" id="KW-1185">Reference proteome</keyword>
<gene>
    <name evidence="2" type="ORF">AJ85_00155</name>
    <name evidence="1" type="ORF">BALCAV_0221865</name>
</gene>
<organism evidence="1 3">
    <name type="scientific">Alkalihalobacillus alcalophilus ATCC 27647 = CGMCC 1.3604</name>
    <dbReference type="NCBI Taxonomy" id="1218173"/>
    <lineage>
        <taxon>Bacteria</taxon>
        <taxon>Bacillati</taxon>
        <taxon>Bacillota</taxon>
        <taxon>Bacilli</taxon>
        <taxon>Bacillales</taxon>
        <taxon>Bacillaceae</taxon>
        <taxon>Alkalihalobacillus</taxon>
    </lineage>
</organism>
<evidence type="ECO:0000313" key="3">
    <source>
        <dbReference type="Proteomes" id="UP000002754"/>
    </source>
</evidence>
<reference evidence="1 3" key="1">
    <citation type="journal article" date="2014" name="Genome Announc.">
        <title>Draft Genome Sequence of Bacillus alcalophilus AV1934, a Classic Alkaliphile Isolated from Human Feces in 1934.</title>
        <authorList>
            <person name="Attie O."/>
            <person name="Jayaprakash A."/>
            <person name="Shah H."/>
            <person name="Paulsen I.T."/>
            <person name="Morino M."/>
            <person name="Takahashi Y."/>
            <person name="Narumi I."/>
            <person name="Sachidanandam R."/>
            <person name="Satoh K."/>
            <person name="Ito M."/>
            <person name="Krulwich T.A."/>
        </authorList>
    </citation>
    <scope>NUCLEOTIDE SEQUENCE [LARGE SCALE GENOMIC DNA]</scope>
    <source>
        <strain evidence="1 3">AV1934</strain>
    </source>
</reference>
<sequence>MNGTFKVVDGVIIKLRSTDISKFDKARLIDLTSKMVNDDLPFDTYTNELKKNKVLSELIDLFPKSRQEKLALIKFTGKVLLACLTWYTASELVSISIQNTEIINQIFYEEQQQLDIPNERETKELDLEQEEQPNILMAIDFISKKKR</sequence>
<dbReference type="EMBL" id="JALP01000314">
    <property type="protein sequence ID" value="THG88759.1"/>
    <property type="molecule type" value="Genomic_DNA"/>
</dbReference>
<accession>A0A094WFK9</accession>
<dbReference type="Proteomes" id="UP000002754">
    <property type="component" value="Unassembled WGS sequence"/>
</dbReference>
<dbReference type="AlphaFoldDB" id="A0A094WFK9"/>
<dbReference type="EMBL" id="ALPT02000131">
    <property type="protein sequence ID" value="KGA95556.1"/>
    <property type="molecule type" value="Genomic_DNA"/>
</dbReference>
<evidence type="ECO:0000313" key="4">
    <source>
        <dbReference type="Proteomes" id="UP000297014"/>
    </source>
</evidence>
<dbReference type="Proteomes" id="UP000297014">
    <property type="component" value="Unassembled WGS sequence"/>
</dbReference>
<reference evidence="2 4" key="2">
    <citation type="submission" date="2014-01" db="EMBL/GenBank/DDBJ databases">
        <title>Draft genome sequencing of Bacillus alcalophilus CGMCC 1.3604.</title>
        <authorList>
            <person name="Yang J."/>
            <person name="Diao L."/>
            <person name="Yang S."/>
        </authorList>
    </citation>
    <scope>NUCLEOTIDE SEQUENCE [LARGE SCALE GENOMIC DNA]</scope>
    <source>
        <strain evidence="2 4">CGMCC 1.3604</strain>
    </source>
</reference>
<name>A0A094WFK9_ALKAL</name>
<dbReference type="RefSeq" id="WP_003321021.1">
    <property type="nucleotide sequence ID" value="NZ_ALPT02000131.1"/>
</dbReference>
<evidence type="ECO:0000313" key="1">
    <source>
        <dbReference type="EMBL" id="KGA95556.1"/>
    </source>
</evidence>
<protein>
    <submittedName>
        <fullName evidence="1">Uncharacterized protein</fullName>
    </submittedName>
</protein>
<dbReference type="STRING" id="1218173.BALCAV_0221865"/>
<evidence type="ECO:0000313" key="2">
    <source>
        <dbReference type="EMBL" id="THG88759.1"/>
    </source>
</evidence>